<dbReference type="Proteomes" id="UP000814140">
    <property type="component" value="Unassembled WGS sequence"/>
</dbReference>
<evidence type="ECO:0000313" key="1">
    <source>
        <dbReference type="EMBL" id="KAI0066636.1"/>
    </source>
</evidence>
<accession>A0ACB8TE07</accession>
<organism evidence="1 2">
    <name type="scientific">Artomyces pyxidatus</name>
    <dbReference type="NCBI Taxonomy" id="48021"/>
    <lineage>
        <taxon>Eukaryota</taxon>
        <taxon>Fungi</taxon>
        <taxon>Dikarya</taxon>
        <taxon>Basidiomycota</taxon>
        <taxon>Agaricomycotina</taxon>
        <taxon>Agaricomycetes</taxon>
        <taxon>Russulales</taxon>
        <taxon>Auriscalpiaceae</taxon>
        <taxon>Artomyces</taxon>
    </lineage>
</organism>
<comment type="caution">
    <text evidence="1">The sequence shown here is derived from an EMBL/GenBank/DDBJ whole genome shotgun (WGS) entry which is preliminary data.</text>
</comment>
<sequence length="356" mass="38098">MNFASHPSTTADQSRDNIPKQFTSHPAPTAVNTASFAHGTGYTSAYPGANAPAFEANPRAMPSDRPTYDMHPSVHSAAHEYQPAIERNGYREDTSRRTEYREDISRRTDGYMPMPMPELAHTERRSGAVAGGYRPWYDAMQPPWHSDVNGATYPRPDGGAQRVVEHRAMAAQYTGDGRYGSSEYAAPHTNGNDVGAGQHNRIAQHTVESDAARQGVHTVHTTSHGYLAPVDPGIGINGHVRDTHRRANTWMPVAEPTPPGMDAVASVYAARPRPAQIAVPSTLHNRAGAVTHLGPEAATHLVHDARVQHLPSDEYHVPASAGSQAAAHDIGEGGYAVASSSGIGKCSDSDLDGVNC</sequence>
<name>A0ACB8TE07_9AGAM</name>
<dbReference type="EMBL" id="MU277192">
    <property type="protein sequence ID" value="KAI0066636.1"/>
    <property type="molecule type" value="Genomic_DNA"/>
</dbReference>
<evidence type="ECO:0000313" key="2">
    <source>
        <dbReference type="Proteomes" id="UP000814140"/>
    </source>
</evidence>
<protein>
    <submittedName>
        <fullName evidence="1">Uncharacterized protein</fullName>
    </submittedName>
</protein>
<proteinExistence type="predicted"/>
<keyword evidence="2" id="KW-1185">Reference proteome</keyword>
<reference evidence="1" key="2">
    <citation type="journal article" date="2022" name="New Phytol.">
        <title>Evolutionary transition to the ectomycorrhizal habit in the genomes of a hyperdiverse lineage of mushroom-forming fungi.</title>
        <authorList>
            <person name="Looney B."/>
            <person name="Miyauchi S."/>
            <person name="Morin E."/>
            <person name="Drula E."/>
            <person name="Courty P.E."/>
            <person name="Kohler A."/>
            <person name="Kuo A."/>
            <person name="LaButti K."/>
            <person name="Pangilinan J."/>
            <person name="Lipzen A."/>
            <person name="Riley R."/>
            <person name="Andreopoulos W."/>
            <person name="He G."/>
            <person name="Johnson J."/>
            <person name="Nolan M."/>
            <person name="Tritt A."/>
            <person name="Barry K.W."/>
            <person name="Grigoriev I.V."/>
            <person name="Nagy L.G."/>
            <person name="Hibbett D."/>
            <person name="Henrissat B."/>
            <person name="Matheny P.B."/>
            <person name="Labbe J."/>
            <person name="Martin F.M."/>
        </authorList>
    </citation>
    <scope>NUCLEOTIDE SEQUENCE</scope>
    <source>
        <strain evidence="1">HHB10654</strain>
    </source>
</reference>
<reference evidence="1" key="1">
    <citation type="submission" date="2021-03" db="EMBL/GenBank/DDBJ databases">
        <authorList>
            <consortium name="DOE Joint Genome Institute"/>
            <person name="Ahrendt S."/>
            <person name="Looney B.P."/>
            <person name="Miyauchi S."/>
            <person name="Morin E."/>
            <person name="Drula E."/>
            <person name="Courty P.E."/>
            <person name="Chicoki N."/>
            <person name="Fauchery L."/>
            <person name="Kohler A."/>
            <person name="Kuo A."/>
            <person name="Labutti K."/>
            <person name="Pangilinan J."/>
            <person name="Lipzen A."/>
            <person name="Riley R."/>
            <person name="Andreopoulos W."/>
            <person name="He G."/>
            <person name="Johnson J."/>
            <person name="Barry K.W."/>
            <person name="Grigoriev I.V."/>
            <person name="Nagy L."/>
            <person name="Hibbett D."/>
            <person name="Henrissat B."/>
            <person name="Matheny P.B."/>
            <person name="Labbe J."/>
            <person name="Martin F."/>
        </authorList>
    </citation>
    <scope>NUCLEOTIDE SEQUENCE</scope>
    <source>
        <strain evidence="1">HHB10654</strain>
    </source>
</reference>
<gene>
    <name evidence="1" type="ORF">BV25DRAFT_1988377</name>
</gene>